<reference evidence="4" key="1">
    <citation type="journal article" date="2014" name="Front. Microbiol.">
        <title>High frequency of phylogenetically diverse reductive dehalogenase-homologous genes in deep subseafloor sedimentary metagenomes.</title>
        <authorList>
            <person name="Kawai M."/>
            <person name="Futagami T."/>
            <person name="Toyoda A."/>
            <person name="Takaki Y."/>
            <person name="Nishi S."/>
            <person name="Hori S."/>
            <person name="Arai W."/>
            <person name="Tsubouchi T."/>
            <person name="Morono Y."/>
            <person name="Uchiyama I."/>
            <person name="Ito T."/>
            <person name="Fujiyama A."/>
            <person name="Inagaki F."/>
            <person name="Takami H."/>
        </authorList>
    </citation>
    <scope>NUCLEOTIDE SEQUENCE</scope>
    <source>
        <strain evidence="4">Expedition CK06-06</strain>
    </source>
</reference>
<dbReference type="GO" id="GO:0044281">
    <property type="term" value="P:small molecule metabolic process"/>
    <property type="evidence" value="ECO:0007669"/>
    <property type="project" value="UniProtKB-ARBA"/>
</dbReference>
<dbReference type="SUPFAM" id="SSF56529">
    <property type="entry name" value="FAH"/>
    <property type="match status" value="1"/>
</dbReference>
<comment type="caution">
    <text evidence="4">The sequence shown here is derived from an EMBL/GenBank/DDBJ whole genome shotgun (WGS) entry which is preliminary data.</text>
</comment>
<sequence length="174" mass="18106">CLVGPTADVVLTSNRVDWEVELVVVIGRGGAAIAEADALASVAGYCVGQDISDRRLQFAGKPPQFSLGKSADSFGPIGPAVVALDGIPDPNDLGLSCSVAGERMQDGRTSDMVFPIAELVAYLSRHCTLVAGDLIFTGTPAGVGSTRRRYLAENELIESAIEGVGELRNRCVSA</sequence>
<dbReference type="Pfam" id="PF01557">
    <property type="entry name" value="FAA_hydrolase"/>
    <property type="match status" value="1"/>
</dbReference>
<dbReference type="EMBL" id="BARS01029696">
    <property type="protein sequence ID" value="GAG07475.1"/>
    <property type="molecule type" value="Genomic_DNA"/>
</dbReference>
<comment type="similarity">
    <text evidence="1">Belongs to the FAH family.</text>
</comment>
<feature type="non-terminal residue" evidence="4">
    <location>
        <position position="1"/>
    </location>
</feature>
<protein>
    <recommendedName>
        <fullName evidence="3">Fumarylacetoacetase-like C-terminal domain-containing protein</fullName>
    </recommendedName>
</protein>
<evidence type="ECO:0000256" key="1">
    <source>
        <dbReference type="ARBA" id="ARBA00010211"/>
    </source>
</evidence>
<name>X0UPA0_9ZZZZ</name>
<organism evidence="4">
    <name type="scientific">marine sediment metagenome</name>
    <dbReference type="NCBI Taxonomy" id="412755"/>
    <lineage>
        <taxon>unclassified sequences</taxon>
        <taxon>metagenomes</taxon>
        <taxon>ecological metagenomes</taxon>
    </lineage>
</organism>
<dbReference type="PANTHER" id="PTHR42796">
    <property type="entry name" value="FUMARYLACETOACETATE HYDROLASE DOMAIN-CONTAINING PROTEIN 2A-RELATED"/>
    <property type="match status" value="1"/>
</dbReference>
<evidence type="ECO:0000313" key="4">
    <source>
        <dbReference type="EMBL" id="GAG07475.1"/>
    </source>
</evidence>
<dbReference type="InterPro" id="IPR051121">
    <property type="entry name" value="FAH"/>
</dbReference>
<dbReference type="GO" id="GO:0046872">
    <property type="term" value="F:metal ion binding"/>
    <property type="evidence" value="ECO:0007669"/>
    <property type="project" value="UniProtKB-KW"/>
</dbReference>
<dbReference type="GO" id="GO:0003824">
    <property type="term" value="F:catalytic activity"/>
    <property type="evidence" value="ECO:0007669"/>
    <property type="project" value="InterPro"/>
</dbReference>
<feature type="domain" description="Fumarylacetoacetase-like C-terminal" evidence="3">
    <location>
        <begin position="2"/>
        <end position="170"/>
    </location>
</feature>
<evidence type="ECO:0000259" key="3">
    <source>
        <dbReference type="Pfam" id="PF01557"/>
    </source>
</evidence>
<evidence type="ECO:0000256" key="2">
    <source>
        <dbReference type="ARBA" id="ARBA00022723"/>
    </source>
</evidence>
<keyword evidence="2" id="KW-0479">Metal-binding</keyword>
<dbReference type="PANTHER" id="PTHR42796:SF4">
    <property type="entry name" value="FUMARYLACETOACETATE HYDROLASE DOMAIN-CONTAINING PROTEIN 2A"/>
    <property type="match status" value="1"/>
</dbReference>
<gene>
    <name evidence="4" type="ORF">S01H1_46378</name>
</gene>
<dbReference type="InterPro" id="IPR011234">
    <property type="entry name" value="Fumarylacetoacetase-like_C"/>
</dbReference>
<dbReference type="AlphaFoldDB" id="X0UPA0"/>
<accession>X0UPA0</accession>
<proteinExistence type="inferred from homology"/>
<dbReference type="Gene3D" id="3.90.850.10">
    <property type="entry name" value="Fumarylacetoacetase-like, C-terminal domain"/>
    <property type="match status" value="1"/>
</dbReference>
<dbReference type="InterPro" id="IPR036663">
    <property type="entry name" value="Fumarylacetoacetase_C_sf"/>
</dbReference>